<dbReference type="AlphaFoldDB" id="A0AA37Q9Q4"/>
<dbReference type="EC" id="2.7.13.3" evidence="2"/>
<proteinExistence type="predicted"/>
<dbReference type="PANTHER" id="PTHR43711:SF1">
    <property type="entry name" value="HISTIDINE KINASE 1"/>
    <property type="match status" value="1"/>
</dbReference>
<evidence type="ECO:0000256" key="5">
    <source>
        <dbReference type="ARBA" id="ARBA00022777"/>
    </source>
</evidence>
<evidence type="ECO:0000256" key="2">
    <source>
        <dbReference type="ARBA" id="ARBA00012438"/>
    </source>
</evidence>
<keyword evidence="7" id="KW-0472">Membrane</keyword>
<keyword evidence="3" id="KW-0597">Phosphoprotein</keyword>
<dbReference type="SMART" id="SM00388">
    <property type="entry name" value="HisKA"/>
    <property type="match status" value="1"/>
</dbReference>
<dbReference type="PANTHER" id="PTHR43711">
    <property type="entry name" value="TWO-COMPONENT HISTIDINE KINASE"/>
    <property type="match status" value="1"/>
</dbReference>
<gene>
    <name evidence="9" type="ORF">rosag_14340</name>
</gene>
<dbReference type="PRINTS" id="PR00344">
    <property type="entry name" value="BCTRLSENSOR"/>
</dbReference>
<comment type="caution">
    <text evidence="9">The sequence shown here is derived from an EMBL/GenBank/DDBJ whole genome shotgun (WGS) entry which is preliminary data.</text>
</comment>
<dbReference type="PROSITE" id="PS50109">
    <property type="entry name" value="HIS_KIN"/>
    <property type="match status" value="1"/>
</dbReference>
<dbReference type="InterPro" id="IPR003594">
    <property type="entry name" value="HATPase_dom"/>
</dbReference>
<name>A0AA37Q9Q4_9BACT</name>
<evidence type="ECO:0000313" key="10">
    <source>
        <dbReference type="Proteomes" id="UP001161325"/>
    </source>
</evidence>
<accession>A0AA37Q9Q4</accession>
<dbReference type="SUPFAM" id="SSF55874">
    <property type="entry name" value="ATPase domain of HSP90 chaperone/DNA topoisomerase II/histidine kinase"/>
    <property type="match status" value="1"/>
</dbReference>
<evidence type="ECO:0000256" key="6">
    <source>
        <dbReference type="ARBA" id="ARBA00023012"/>
    </source>
</evidence>
<evidence type="ECO:0000313" key="9">
    <source>
        <dbReference type="EMBL" id="GLC24921.1"/>
    </source>
</evidence>
<keyword evidence="7" id="KW-0812">Transmembrane</keyword>
<feature type="transmembrane region" description="Helical" evidence="7">
    <location>
        <begin position="21"/>
        <end position="39"/>
    </location>
</feature>
<dbReference type="Proteomes" id="UP001161325">
    <property type="component" value="Unassembled WGS sequence"/>
</dbReference>
<reference evidence="9" key="1">
    <citation type="submission" date="2022-08" db="EMBL/GenBank/DDBJ databases">
        <title>Draft genome sequencing of Roseisolibacter agri AW1220.</title>
        <authorList>
            <person name="Tobiishi Y."/>
            <person name="Tonouchi A."/>
        </authorList>
    </citation>
    <scope>NUCLEOTIDE SEQUENCE</scope>
    <source>
        <strain evidence="9">AW1220</strain>
    </source>
</reference>
<keyword evidence="5" id="KW-0418">Kinase</keyword>
<dbReference type="InterPro" id="IPR036097">
    <property type="entry name" value="HisK_dim/P_sf"/>
</dbReference>
<sequence length="612" mass="65066">MRLDPMRQTLRSALARRGRETVAWLAIGGTLAVMLFTAHQVRQGWAQRRVAAEQAVRDQLTTTAVLIGTEAAKMSALELRSLLWPVLGTNGSPNRRPLTLDAFARAGAGQVAAMSDDRGAARPGYFRLARRRRGEWTAELRGALATDSAYGRAVLDEVRRWTGRVDVDRPGLRIGILHPNVQGVPVVVGMAPERGADGRAVALFGVAYARSAALRTHVGHVLHGVSLLPAPARERSDGVTHDRARVDNAALAVRLRYATGLRDAVSAAAADDAVWRSGFVATRAIEGPDGGFTVEVAVPAHVGRRYVAAAMPSASERLMLGGVLLLGLGFAVAAALGLRRQYRLAEARRTFVAAVSHELRTPLAHVNALSETLLLGRAESPEQAQRWLRAIHREGRRLSVLTENVLLHARGERRGIRAAPQWTDLGAVVHDAVSLVEAQAQARAARIVVVGTAVDGTTGSARGWVDAAAVRQIVINFIENALKFGPDGQTVTVTVDVEHAPAADGGGSLLRLSVDDEGPGVPPADRDRIWQPFVRLAEGGSAPAGTGLGLSVVRQLVAEHGGRWSVCDVPGRGARFRVELPLAAPAPIVAERVDEPATSPAAPRRTIAATGR</sequence>
<evidence type="ECO:0000256" key="1">
    <source>
        <dbReference type="ARBA" id="ARBA00000085"/>
    </source>
</evidence>
<dbReference type="Gene3D" id="1.10.287.130">
    <property type="match status" value="1"/>
</dbReference>
<evidence type="ECO:0000256" key="7">
    <source>
        <dbReference type="SAM" id="Phobius"/>
    </source>
</evidence>
<dbReference type="CDD" id="cd00082">
    <property type="entry name" value="HisKA"/>
    <property type="match status" value="1"/>
</dbReference>
<evidence type="ECO:0000259" key="8">
    <source>
        <dbReference type="PROSITE" id="PS50109"/>
    </source>
</evidence>
<dbReference type="InterPro" id="IPR005467">
    <property type="entry name" value="His_kinase_dom"/>
</dbReference>
<feature type="transmembrane region" description="Helical" evidence="7">
    <location>
        <begin position="318"/>
        <end position="338"/>
    </location>
</feature>
<dbReference type="Gene3D" id="3.30.565.10">
    <property type="entry name" value="Histidine kinase-like ATPase, C-terminal domain"/>
    <property type="match status" value="1"/>
</dbReference>
<dbReference type="InterPro" id="IPR003661">
    <property type="entry name" value="HisK_dim/P_dom"/>
</dbReference>
<organism evidence="9 10">
    <name type="scientific">Roseisolibacter agri</name>
    <dbReference type="NCBI Taxonomy" id="2014610"/>
    <lineage>
        <taxon>Bacteria</taxon>
        <taxon>Pseudomonadati</taxon>
        <taxon>Gemmatimonadota</taxon>
        <taxon>Gemmatimonadia</taxon>
        <taxon>Gemmatimonadales</taxon>
        <taxon>Gemmatimonadaceae</taxon>
        <taxon>Roseisolibacter</taxon>
    </lineage>
</organism>
<dbReference type="InterPro" id="IPR036890">
    <property type="entry name" value="HATPase_C_sf"/>
</dbReference>
<keyword evidence="6" id="KW-0902">Two-component regulatory system</keyword>
<keyword evidence="10" id="KW-1185">Reference proteome</keyword>
<dbReference type="InterPro" id="IPR050736">
    <property type="entry name" value="Sensor_HK_Regulatory"/>
</dbReference>
<evidence type="ECO:0000256" key="3">
    <source>
        <dbReference type="ARBA" id="ARBA00022553"/>
    </source>
</evidence>
<dbReference type="GO" id="GO:0000155">
    <property type="term" value="F:phosphorelay sensor kinase activity"/>
    <property type="evidence" value="ECO:0007669"/>
    <property type="project" value="InterPro"/>
</dbReference>
<keyword evidence="4" id="KW-0808">Transferase</keyword>
<dbReference type="Pfam" id="PF02518">
    <property type="entry name" value="HATPase_c"/>
    <property type="match status" value="1"/>
</dbReference>
<feature type="domain" description="Histidine kinase" evidence="8">
    <location>
        <begin position="354"/>
        <end position="584"/>
    </location>
</feature>
<dbReference type="SMART" id="SM00387">
    <property type="entry name" value="HATPase_c"/>
    <property type="match status" value="1"/>
</dbReference>
<dbReference type="SUPFAM" id="SSF47384">
    <property type="entry name" value="Homodimeric domain of signal transducing histidine kinase"/>
    <property type="match status" value="1"/>
</dbReference>
<dbReference type="Pfam" id="PF00512">
    <property type="entry name" value="HisKA"/>
    <property type="match status" value="1"/>
</dbReference>
<dbReference type="InterPro" id="IPR004358">
    <property type="entry name" value="Sig_transdc_His_kin-like_C"/>
</dbReference>
<evidence type="ECO:0000256" key="4">
    <source>
        <dbReference type="ARBA" id="ARBA00022679"/>
    </source>
</evidence>
<keyword evidence="7" id="KW-1133">Transmembrane helix</keyword>
<comment type="catalytic activity">
    <reaction evidence="1">
        <text>ATP + protein L-histidine = ADP + protein N-phospho-L-histidine.</text>
        <dbReference type="EC" id="2.7.13.3"/>
    </reaction>
</comment>
<protein>
    <recommendedName>
        <fullName evidence="2">histidine kinase</fullName>
        <ecNumber evidence="2">2.7.13.3</ecNumber>
    </recommendedName>
</protein>
<dbReference type="EMBL" id="BRXS01000002">
    <property type="protein sequence ID" value="GLC24921.1"/>
    <property type="molecule type" value="Genomic_DNA"/>
</dbReference>